<name>A0ABU1GYQ4_9GAMM</name>
<dbReference type="PANTHER" id="PTHR43531:SF11">
    <property type="entry name" value="METHYL-ACCEPTING CHEMOTAXIS PROTEIN 3"/>
    <property type="match status" value="1"/>
</dbReference>
<dbReference type="Pfam" id="PF00672">
    <property type="entry name" value="HAMP"/>
    <property type="match status" value="1"/>
</dbReference>
<evidence type="ECO:0000256" key="4">
    <source>
        <dbReference type="PROSITE-ProRule" id="PRU00284"/>
    </source>
</evidence>
<keyword evidence="12" id="KW-1185">Reference proteome</keyword>
<gene>
    <name evidence="11" type="ORF">QC825_13970</name>
</gene>
<dbReference type="InterPro" id="IPR004089">
    <property type="entry name" value="MCPsignal_dom"/>
</dbReference>
<comment type="caution">
    <text evidence="11">The sequence shown here is derived from an EMBL/GenBank/DDBJ whole genome shotgun (WGS) entry which is preliminary data.</text>
</comment>
<dbReference type="SMART" id="SM00304">
    <property type="entry name" value="HAMP"/>
    <property type="match status" value="1"/>
</dbReference>
<evidence type="ECO:0000259" key="8">
    <source>
        <dbReference type="PROSITE" id="PS50111"/>
    </source>
</evidence>
<evidence type="ECO:0000256" key="7">
    <source>
        <dbReference type="SAM" id="Phobius"/>
    </source>
</evidence>
<dbReference type="Pfam" id="PF00015">
    <property type="entry name" value="MCPsignal"/>
    <property type="match status" value="1"/>
</dbReference>
<evidence type="ECO:0000256" key="1">
    <source>
        <dbReference type="ARBA" id="ARBA00022500"/>
    </source>
</evidence>
<dbReference type="CDD" id="cd11386">
    <property type="entry name" value="MCP_signal"/>
    <property type="match status" value="1"/>
</dbReference>
<evidence type="ECO:0000259" key="10">
    <source>
        <dbReference type="PROSITE" id="PS50906"/>
    </source>
</evidence>
<accession>A0ABU1GYQ4</accession>
<dbReference type="Proteomes" id="UP001269375">
    <property type="component" value="Unassembled WGS sequence"/>
</dbReference>
<evidence type="ECO:0000256" key="2">
    <source>
        <dbReference type="ARBA" id="ARBA00023224"/>
    </source>
</evidence>
<dbReference type="Gene3D" id="1.10.287.950">
    <property type="entry name" value="Methyl-accepting chemotaxis protein"/>
    <property type="match status" value="1"/>
</dbReference>
<feature type="domain" description="NIT" evidence="10">
    <location>
        <begin position="54"/>
        <end position="304"/>
    </location>
</feature>
<dbReference type="InterPro" id="IPR051310">
    <property type="entry name" value="MCP_chemotaxis"/>
</dbReference>
<evidence type="ECO:0000256" key="6">
    <source>
        <dbReference type="SAM" id="MobiDB-lite"/>
    </source>
</evidence>
<feature type="transmembrane region" description="Helical" evidence="7">
    <location>
        <begin position="312"/>
        <end position="334"/>
    </location>
</feature>
<keyword evidence="7" id="KW-0812">Transmembrane</keyword>
<dbReference type="SMART" id="SM00283">
    <property type="entry name" value="MA"/>
    <property type="match status" value="1"/>
</dbReference>
<protein>
    <submittedName>
        <fullName evidence="11">Nitrate- and nitrite sensing domain-containing protein</fullName>
    </submittedName>
</protein>
<dbReference type="PROSITE" id="PS50111">
    <property type="entry name" value="CHEMOTAXIS_TRANSDUC_2"/>
    <property type="match status" value="1"/>
</dbReference>
<dbReference type="InterPro" id="IPR004090">
    <property type="entry name" value="Chemotax_Me-accpt_rcpt"/>
</dbReference>
<feature type="domain" description="HAMP" evidence="9">
    <location>
        <begin position="335"/>
        <end position="386"/>
    </location>
</feature>
<dbReference type="Pfam" id="PF08376">
    <property type="entry name" value="NIT"/>
    <property type="match status" value="1"/>
</dbReference>
<dbReference type="EMBL" id="JARWAO010000009">
    <property type="protein sequence ID" value="MDR5897176.1"/>
    <property type="molecule type" value="Genomic_DNA"/>
</dbReference>
<dbReference type="CDD" id="cd06225">
    <property type="entry name" value="HAMP"/>
    <property type="match status" value="1"/>
</dbReference>
<organism evidence="11 12">
    <name type="scientific">Larsenimonas suaedae</name>
    <dbReference type="NCBI Taxonomy" id="1851019"/>
    <lineage>
        <taxon>Bacteria</taxon>
        <taxon>Pseudomonadati</taxon>
        <taxon>Pseudomonadota</taxon>
        <taxon>Gammaproteobacteria</taxon>
        <taxon>Oceanospirillales</taxon>
        <taxon>Halomonadaceae</taxon>
        <taxon>Larsenimonas</taxon>
    </lineage>
</organism>
<feature type="coiled-coil region" evidence="5">
    <location>
        <begin position="591"/>
        <end position="625"/>
    </location>
</feature>
<keyword evidence="7" id="KW-0472">Membrane</keyword>
<reference evidence="11 12" key="1">
    <citation type="submission" date="2023-04" db="EMBL/GenBank/DDBJ databases">
        <title>A long-awaited taxogenomic arrangement of the family Halomonadaceae.</title>
        <authorList>
            <person name="De La Haba R."/>
            <person name="Chuvochina M."/>
            <person name="Wittouck S."/>
            <person name="Arahal D.R."/>
            <person name="Sanchez-Porro C."/>
            <person name="Hugenholtz P."/>
            <person name="Ventosa A."/>
        </authorList>
    </citation>
    <scope>NUCLEOTIDE SEQUENCE [LARGE SCALE GENOMIC DNA]</scope>
    <source>
        <strain evidence="11 12">DSM 22428</strain>
    </source>
</reference>
<dbReference type="RefSeq" id="WP_251595416.1">
    <property type="nucleotide sequence ID" value="NZ_JAMLJI010000005.1"/>
</dbReference>
<dbReference type="SUPFAM" id="SSF58104">
    <property type="entry name" value="Methyl-accepting chemotaxis protein (MCP) signaling domain"/>
    <property type="match status" value="1"/>
</dbReference>
<evidence type="ECO:0000256" key="3">
    <source>
        <dbReference type="ARBA" id="ARBA00029447"/>
    </source>
</evidence>
<evidence type="ECO:0000259" key="9">
    <source>
        <dbReference type="PROSITE" id="PS50885"/>
    </source>
</evidence>
<keyword evidence="1" id="KW-0145">Chemotaxis</keyword>
<keyword evidence="2 4" id="KW-0807">Transducer</keyword>
<dbReference type="InterPro" id="IPR003660">
    <property type="entry name" value="HAMP_dom"/>
</dbReference>
<keyword evidence="7" id="KW-1133">Transmembrane helix</keyword>
<evidence type="ECO:0000313" key="11">
    <source>
        <dbReference type="EMBL" id="MDR5897176.1"/>
    </source>
</evidence>
<proteinExistence type="inferred from homology"/>
<dbReference type="InterPro" id="IPR010910">
    <property type="entry name" value="Nitrate/nitrite_sensing_bac"/>
</dbReference>
<evidence type="ECO:0000313" key="12">
    <source>
        <dbReference type="Proteomes" id="UP001269375"/>
    </source>
</evidence>
<dbReference type="PROSITE" id="PS50906">
    <property type="entry name" value="NIT"/>
    <property type="match status" value="1"/>
</dbReference>
<dbReference type="PROSITE" id="PS50885">
    <property type="entry name" value="HAMP"/>
    <property type="match status" value="1"/>
</dbReference>
<dbReference type="InterPro" id="IPR013587">
    <property type="entry name" value="Nitrate/nitrite_sensing"/>
</dbReference>
<feature type="domain" description="Methyl-accepting transducer" evidence="8">
    <location>
        <begin position="391"/>
        <end position="620"/>
    </location>
</feature>
<dbReference type="PANTHER" id="PTHR43531">
    <property type="entry name" value="PROTEIN ICFG"/>
    <property type="match status" value="1"/>
</dbReference>
<sequence>MNHLLHRISMGRKFLLTLTLPLLAMVYFAVTGVIERQQTAAEMNQLQSLTALAQRSGDLVHQLQRERGMTAGFLGSNGQSFSDKLPEQRQATDLEARAFQEHVNAIDPALLNQGMKALTESIRQQLGAMAPLRRQVSALSVSTPEAISSYTRLNGDLMGLVGEMGHLAPQASVSMRLAAYYNLLQAKDLSGIERALLSNAFGADQISPALFQRFLGLIGKESAFLESFRALASTPMKTRLTEALSGPQIERLDALRELVKTRAATGGFGVDPEQWFDWQTVKLQRLKTVETAMAEEVLTTAEVLYRDARNDLIVYALIALIAGSLAIALAVMIVRSIVVPLRRALSTIRLRGNDLTQHLEVPGRDELSQLYSAFNESTANTERLVASTMQGSAFVKAASGEIAQGNQNLAQRTEEQSASLEQTAASMEQITATVNQTTDNAREVQSVSDEVSHQAQDASDVARQARAAMAQIHEANQQVTSIISTIDNIAFQTNLLALNASVEASRAGEHGRGFAVVAAEVRNLASRSAEEADNIRKLIDTNVARVDKGNSLVTQTSETLDVIAQRVKQVSSLISEITSATVEQSQGIHQINQAMTQLDEVTQHNAALVEEIAAASKALDEQSEEMEHTIGGFTVSDSVKQAAAAQQEDQLTARHNRPSSRARTLEPVE</sequence>
<comment type="similarity">
    <text evidence="3">Belongs to the methyl-accepting chemotaxis (MCP) protein family.</text>
</comment>
<evidence type="ECO:0000256" key="5">
    <source>
        <dbReference type="SAM" id="Coils"/>
    </source>
</evidence>
<feature type="region of interest" description="Disordered" evidence="6">
    <location>
        <begin position="641"/>
        <end position="669"/>
    </location>
</feature>
<dbReference type="PRINTS" id="PR00260">
    <property type="entry name" value="CHEMTRNSDUCR"/>
</dbReference>
<keyword evidence="5" id="KW-0175">Coiled coil</keyword>